<dbReference type="Pfam" id="PF25917">
    <property type="entry name" value="BSH_RND"/>
    <property type="match status" value="2"/>
</dbReference>
<comment type="similarity">
    <text evidence="1">Belongs to the membrane fusion protein (MFP) (TC 8.A.1) family.</text>
</comment>
<dbReference type="InterPro" id="IPR030190">
    <property type="entry name" value="MacA_alpha-hairpin_sf"/>
</dbReference>
<dbReference type="Proteomes" id="UP000276417">
    <property type="component" value="Plasmid unnamed1"/>
</dbReference>
<evidence type="ECO:0000313" key="10">
    <source>
        <dbReference type="Proteomes" id="UP000276417"/>
    </source>
</evidence>
<dbReference type="Gene3D" id="2.40.30.170">
    <property type="match status" value="2"/>
</dbReference>
<feature type="domain" description="Multidrug resistance protein MdtA-like barrel-sandwich hybrid" evidence="5">
    <location>
        <begin position="73"/>
        <end position="162"/>
    </location>
</feature>
<dbReference type="GO" id="GO:1990195">
    <property type="term" value="C:macrolide transmembrane transporter complex"/>
    <property type="evidence" value="ECO:0007669"/>
    <property type="project" value="InterPro"/>
</dbReference>
<reference evidence="9 10" key="1">
    <citation type="submission" date="2018-11" db="EMBL/GenBank/DDBJ databases">
        <title>Deinococcus shelandsis sp. nov., isolated from South Shetland Islands soil of Antarctica.</title>
        <authorList>
            <person name="Tian J."/>
        </authorList>
    </citation>
    <scope>NUCLEOTIDE SEQUENCE [LARGE SCALE GENOMIC DNA]</scope>
    <source>
        <strain evidence="9 10">S14-83T</strain>
        <plasmid evidence="9 10">unnamed1</plasmid>
    </source>
</reference>
<dbReference type="GO" id="GO:1990281">
    <property type="term" value="C:efflux pump complex"/>
    <property type="evidence" value="ECO:0007669"/>
    <property type="project" value="TreeGrafter"/>
</dbReference>
<dbReference type="OrthoDB" id="9784685at2"/>
<accession>A0A3G8YIS6</accession>
<dbReference type="InterPro" id="IPR006143">
    <property type="entry name" value="RND_pump_MFP"/>
</dbReference>
<dbReference type="PANTHER" id="PTHR30469">
    <property type="entry name" value="MULTIDRUG RESISTANCE PROTEIN MDTA"/>
    <property type="match status" value="1"/>
</dbReference>
<feature type="compositionally biased region" description="Low complexity" evidence="3">
    <location>
        <begin position="20"/>
        <end position="32"/>
    </location>
</feature>
<protein>
    <submittedName>
        <fullName evidence="9">Efflux RND transporter periplasmic adaptor subunit</fullName>
    </submittedName>
</protein>
<keyword evidence="4" id="KW-1133">Transmembrane helix</keyword>
<dbReference type="AlphaFoldDB" id="A0A3G8YIS6"/>
<keyword evidence="4" id="KW-0812">Transmembrane</keyword>
<evidence type="ECO:0000256" key="4">
    <source>
        <dbReference type="SAM" id="Phobius"/>
    </source>
</evidence>
<dbReference type="Gene3D" id="2.40.420.20">
    <property type="match status" value="1"/>
</dbReference>
<dbReference type="SUPFAM" id="SSF111369">
    <property type="entry name" value="HlyD-like secretion proteins"/>
    <property type="match status" value="2"/>
</dbReference>
<feature type="domain" description="YknX-like beta-barrel" evidence="8">
    <location>
        <begin position="170"/>
        <end position="259"/>
    </location>
</feature>
<dbReference type="KEGG" id="dph:EHF33_17330"/>
<dbReference type="GO" id="GO:0019898">
    <property type="term" value="C:extrinsic component of membrane"/>
    <property type="evidence" value="ECO:0007669"/>
    <property type="project" value="InterPro"/>
</dbReference>
<keyword evidence="4" id="KW-0472">Membrane</keyword>
<evidence type="ECO:0000259" key="5">
    <source>
        <dbReference type="Pfam" id="PF25917"/>
    </source>
</evidence>
<gene>
    <name evidence="9" type="ORF">EHF33_17330</name>
</gene>
<dbReference type="InterPro" id="IPR058792">
    <property type="entry name" value="Beta-barrel_RND_2"/>
</dbReference>
<dbReference type="RefSeq" id="WP_124874514.1">
    <property type="nucleotide sequence ID" value="NZ_CP034185.1"/>
</dbReference>
<name>A0A3G8YIS6_9DEIO</name>
<dbReference type="EMBL" id="CP034185">
    <property type="protein sequence ID" value="AZI44660.1"/>
    <property type="molecule type" value="Genomic_DNA"/>
</dbReference>
<evidence type="ECO:0000259" key="8">
    <source>
        <dbReference type="Pfam" id="PF25990"/>
    </source>
</evidence>
<dbReference type="InterPro" id="IPR058637">
    <property type="entry name" value="YknX-like_C"/>
</dbReference>
<evidence type="ECO:0000259" key="7">
    <source>
        <dbReference type="Pfam" id="PF25989"/>
    </source>
</evidence>
<evidence type="ECO:0000256" key="1">
    <source>
        <dbReference type="ARBA" id="ARBA00009477"/>
    </source>
</evidence>
<proteinExistence type="inferred from homology"/>
<feature type="transmembrane region" description="Helical" evidence="4">
    <location>
        <begin position="35"/>
        <end position="56"/>
    </location>
</feature>
<geneLocation type="plasmid" evidence="9 10">
    <name>unnamed1</name>
</geneLocation>
<evidence type="ECO:0000259" key="6">
    <source>
        <dbReference type="Pfam" id="PF25954"/>
    </source>
</evidence>
<keyword evidence="9" id="KW-0614">Plasmid</keyword>
<dbReference type="Pfam" id="PF25989">
    <property type="entry name" value="YknX_C"/>
    <property type="match status" value="1"/>
</dbReference>
<evidence type="ECO:0000256" key="3">
    <source>
        <dbReference type="SAM" id="MobiDB-lite"/>
    </source>
</evidence>
<evidence type="ECO:0000256" key="2">
    <source>
        <dbReference type="ARBA" id="ARBA00023054"/>
    </source>
</evidence>
<dbReference type="NCBIfam" id="TIGR01730">
    <property type="entry name" value="RND_mfp"/>
    <property type="match status" value="1"/>
</dbReference>
<dbReference type="Pfam" id="PF25990">
    <property type="entry name" value="Beta-barrel_YknX"/>
    <property type="match status" value="1"/>
</dbReference>
<evidence type="ECO:0000313" key="9">
    <source>
        <dbReference type="EMBL" id="AZI44660.1"/>
    </source>
</evidence>
<sequence>MTAAQTPEGNTPDLKKPDLQAPAPQAKKTPPARRALGLTVGLLVALGAGGIVWWYAYNGSQHVSTDNARVAANTANIVPEIPGRVLQWNVAVGTTVTAGQVIGQIDTSTVAQSSAANAGALSQTAPLTASRSLIRAPISGQVIQSSALVGQLVATGQSLAVIADDSSAYISANVKEDQISKVKLGQPVHVTLDALPGQTLSGRVQQIGQATASTFSLLPSGGADNGNFTKVAQVIPVSIYLSTADRSKLLPGSSASVTIDLTDPPSTPTSVKTATAAPEPLKVQLNVVGTLTSGNDVTIAAQVAGNVTKVGAQVGDNVTKGEVLARIDDSNLQAQLAGAQAALSQVQNGGNSAQANLQLAASTLDRVSAVYKLGGVSRQDLQNAQTQYTNAQVAAQNAGGGAVEAAQANVQNLKLMIGKAVVVSPIDGVVSARNVEVGEVAAPGVPLMTIVQNDPRKIVATIPAAQANLIKAGQPMQIKFDAFPNRSYSAKITSINPASVATGDFYPIEARLDAANAELRAGMVATGTINADVSAGSPTVPSSAIARIGAQNYVYVVKDGKAVRTPIQTGLSGTAGGQAEVAVNGGLPSGAQIVTSNVNALWDGAPVKGN</sequence>
<feature type="domain" description="YknX-like C-terminal permuted SH3-like" evidence="7">
    <location>
        <begin position="539"/>
        <end position="608"/>
    </location>
</feature>
<dbReference type="InterPro" id="IPR058625">
    <property type="entry name" value="MdtA-like_BSH"/>
</dbReference>
<dbReference type="GO" id="GO:1990961">
    <property type="term" value="P:xenobiotic detoxification by transmembrane export across the plasma membrane"/>
    <property type="evidence" value="ECO:0007669"/>
    <property type="project" value="InterPro"/>
</dbReference>
<dbReference type="GO" id="GO:0030313">
    <property type="term" value="C:cell envelope"/>
    <property type="evidence" value="ECO:0007669"/>
    <property type="project" value="UniProtKB-SubCell"/>
</dbReference>
<keyword evidence="10" id="KW-1185">Reference proteome</keyword>
<dbReference type="Gene3D" id="6.10.140.1990">
    <property type="match status" value="1"/>
</dbReference>
<feature type="domain" description="Multidrug resistance protein MdtA-like barrel-sandwich hybrid" evidence="5">
    <location>
        <begin position="295"/>
        <end position="451"/>
    </location>
</feature>
<dbReference type="Gene3D" id="2.40.50.100">
    <property type="match status" value="2"/>
</dbReference>
<dbReference type="Pfam" id="PF25954">
    <property type="entry name" value="Beta-barrel_RND_2"/>
    <property type="match status" value="1"/>
</dbReference>
<feature type="region of interest" description="Disordered" evidence="3">
    <location>
        <begin position="1"/>
        <end position="32"/>
    </location>
</feature>
<dbReference type="GO" id="GO:0015562">
    <property type="term" value="F:efflux transmembrane transporter activity"/>
    <property type="evidence" value="ECO:0007669"/>
    <property type="project" value="TreeGrafter"/>
</dbReference>
<dbReference type="InterPro" id="IPR058636">
    <property type="entry name" value="Beta-barrel_YknX"/>
</dbReference>
<dbReference type="PANTHER" id="PTHR30469:SF15">
    <property type="entry name" value="HLYD FAMILY OF SECRETION PROTEINS"/>
    <property type="match status" value="1"/>
</dbReference>
<feature type="domain" description="CusB-like beta-barrel" evidence="6">
    <location>
        <begin position="458"/>
        <end position="531"/>
    </location>
</feature>
<organism evidence="9 10">
    <name type="scientific">Deinococcus psychrotolerans</name>
    <dbReference type="NCBI Taxonomy" id="2489213"/>
    <lineage>
        <taxon>Bacteria</taxon>
        <taxon>Thermotogati</taxon>
        <taxon>Deinococcota</taxon>
        <taxon>Deinococci</taxon>
        <taxon>Deinococcales</taxon>
        <taxon>Deinococcaceae</taxon>
        <taxon>Deinococcus</taxon>
    </lineage>
</organism>
<keyword evidence="2" id="KW-0175">Coiled coil</keyword>